<dbReference type="InterPro" id="IPR025110">
    <property type="entry name" value="AMP-bd_C"/>
</dbReference>
<evidence type="ECO:0000313" key="5">
    <source>
        <dbReference type="EMBL" id="QBI20324.1"/>
    </source>
</evidence>
<dbReference type="InterPro" id="IPR000873">
    <property type="entry name" value="AMP-dep_synth/lig_dom"/>
</dbReference>
<evidence type="ECO:0000259" key="4">
    <source>
        <dbReference type="Pfam" id="PF13193"/>
    </source>
</evidence>
<proteinExistence type="inferred from homology"/>
<sequence>MQAMAEFSFTAVHLAGTLGEVAARLPDKPALRTGEGVFTYAELDAAVTRAARALRARGISRGDRVAVDLANSSAFAVLLYGTWRAGGVAVPLNRASPAPELARLIADAEPALVVTEPDRRGVLDEAAAFADWQAPVETTSRLPGVVGPEGEPGVVGPGEEPGVVGPGEEPGVVGDPDDLALLQYTTGTTGRPRGVMLTHRHLSANQAQLDASRQRIAERDEVLAVLPLSHIYGLNVALCYPLRCGATVRLVDRFVAEETLELVSRERISVLLGAPPMFAAWLAVTRRGKVERPDLGAVRVAASGGAPLAPRVLEGFQERFGVALWEGYGLTETSPVLTTTAMGDAPRAGSVGPPVPGVELRLVHDGGRPVASGDPGEVLARGPNVFEGYWRDEEQTADAFTADGWFRTGDLGFVDDGWLHLVDRKSDLIIVSGFNVYPREVEEVLAAHPDVAQAGVVGVPDERTGEVVRAVVVPRQGTHPSPEALVEHCRRFLARFKCPVAVDIVEELPILQTGKVARWELRDSGGGRP</sequence>
<dbReference type="Proteomes" id="UP000291469">
    <property type="component" value="Chromosome"/>
</dbReference>
<organism evidence="5 6">
    <name type="scientific">Egibacter rhizosphaerae</name>
    <dbReference type="NCBI Taxonomy" id="1670831"/>
    <lineage>
        <taxon>Bacteria</taxon>
        <taxon>Bacillati</taxon>
        <taxon>Actinomycetota</taxon>
        <taxon>Nitriliruptoria</taxon>
        <taxon>Egibacterales</taxon>
        <taxon>Egibacteraceae</taxon>
        <taxon>Egibacter</taxon>
    </lineage>
</organism>
<keyword evidence="6" id="KW-1185">Reference proteome</keyword>
<dbReference type="SUPFAM" id="SSF56801">
    <property type="entry name" value="Acetyl-CoA synthetase-like"/>
    <property type="match status" value="1"/>
</dbReference>
<reference evidence="5 6" key="1">
    <citation type="submission" date="2019-01" db="EMBL/GenBank/DDBJ databases">
        <title>Egibacter rhizosphaerae EGI 80759T.</title>
        <authorList>
            <person name="Chen D.-D."/>
            <person name="Tian Y."/>
            <person name="Jiao J.-Y."/>
            <person name="Zhang X.-T."/>
            <person name="Zhang Y.-G."/>
            <person name="Zhang Y."/>
            <person name="Xiao M."/>
            <person name="Shu W.-S."/>
            <person name="Li W.-J."/>
        </authorList>
    </citation>
    <scope>NUCLEOTIDE SEQUENCE [LARGE SCALE GENOMIC DNA]</scope>
    <source>
        <strain evidence="5 6">EGI 80759</strain>
    </source>
</reference>
<protein>
    <submittedName>
        <fullName evidence="5">Acyl-CoA synthetase</fullName>
    </submittedName>
</protein>
<dbReference type="PANTHER" id="PTHR43201:SF5">
    <property type="entry name" value="MEDIUM-CHAIN ACYL-COA LIGASE ACSF2, MITOCHONDRIAL"/>
    <property type="match status" value="1"/>
</dbReference>
<name>A0A411YGD7_9ACTN</name>
<evidence type="ECO:0000313" key="6">
    <source>
        <dbReference type="Proteomes" id="UP000291469"/>
    </source>
</evidence>
<comment type="similarity">
    <text evidence="1">Belongs to the ATP-dependent AMP-binding enzyme family.</text>
</comment>
<dbReference type="GO" id="GO:0006631">
    <property type="term" value="P:fatty acid metabolic process"/>
    <property type="evidence" value="ECO:0007669"/>
    <property type="project" value="TreeGrafter"/>
</dbReference>
<dbReference type="InterPro" id="IPR020845">
    <property type="entry name" value="AMP-binding_CS"/>
</dbReference>
<evidence type="ECO:0000256" key="1">
    <source>
        <dbReference type="ARBA" id="ARBA00006432"/>
    </source>
</evidence>
<evidence type="ECO:0000256" key="2">
    <source>
        <dbReference type="ARBA" id="ARBA00022598"/>
    </source>
</evidence>
<dbReference type="InterPro" id="IPR042099">
    <property type="entry name" value="ANL_N_sf"/>
</dbReference>
<gene>
    <name evidence="5" type="ORF">ER308_12615</name>
</gene>
<evidence type="ECO:0000259" key="3">
    <source>
        <dbReference type="Pfam" id="PF00501"/>
    </source>
</evidence>
<keyword evidence="2" id="KW-0436">Ligase</keyword>
<dbReference type="GO" id="GO:0031956">
    <property type="term" value="F:medium-chain fatty acid-CoA ligase activity"/>
    <property type="evidence" value="ECO:0007669"/>
    <property type="project" value="TreeGrafter"/>
</dbReference>
<dbReference type="InterPro" id="IPR045851">
    <property type="entry name" value="AMP-bd_C_sf"/>
</dbReference>
<dbReference type="Pfam" id="PF13193">
    <property type="entry name" value="AMP-binding_C"/>
    <property type="match status" value="1"/>
</dbReference>
<feature type="domain" description="AMP-binding enzyme C-terminal" evidence="4">
    <location>
        <begin position="440"/>
        <end position="515"/>
    </location>
</feature>
<dbReference type="OrthoDB" id="4363623at2"/>
<dbReference type="Pfam" id="PF00501">
    <property type="entry name" value="AMP-binding"/>
    <property type="match status" value="1"/>
</dbReference>
<dbReference type="PANTHER" id="PTHR43201">
    <property type="entry name" value="ACYL-COA SYNTHETASE"/>
    <property type="match status" value="1"/>
</dbReference>
<dbReference type="Gene3D" id="3.30.300.30">
    <property type="match status" value="1"/>
</dbReference>
<accession>A0A411YGD7</accession>
<dbReference type="PROSITE" id="PS00455">
    <property type="entry name" value="AMP_BINDING"/>
    <property type="match status" value="1"/>
</dbReference>
<dbReference type="Gene3D" id="3.40.50.12780">
    <property type="entry name" value="N-terminal domain of ligase-like"/>
    <property type="match status" value="1"/>
</dbReference>
<dbReference type="EMBL" id="CP036402">
    <property type="protein sequence ID" value="QBI20324.1"/>
    <property type="molecule type" value="Genomic_DNA"/>
</dbReference>
<feature type="domain" description="AMP-dependent synthetase/ligase" evidence="3">
    <location>
        <begin position="20"/>
        <end position="390"/>
    </location>
</feature>
<dbReference type="KEGG" id="erz:ER308_12615"/>
<dbReference type="AlphaFoldDB" id="A0A411YGD7"/>